<dbReference type="InterPro" id="IPR005578">
    <property type="entry name" value="Yif1_fam"/>
</dbReference>
<dbReference type="RefSeq" id="XP_022245478.1">
    <property type="nucleotide sequence ID" value="XM_022389770.1"/>
</dbReference>
<keyword evidence="5 9" id="KW-0653">Protein transport</keyword>
<feature type="transmembrane region" description="Helical" evidence="9">
    <location>
        <begin position="195"/>
        <end position="217"/>
    </location>
</feature>
<evidence type="ECO:0000256" key="6">
    <source>
        <dbReference type="ARBA" id="ARBA00022989"/>
    </source>
</evidence>
<evidence type="ECO:0000256" key="4">
    <source>
        <dbReference type="ARBA" id="ARBA00022824"/>
    </source>
</evidence>
<comment type="function">
    <text evidence="9">Has a role in transport between endoplasmic reticulum and Golgi.</text>
</comment>
<feature type="region of interest" description="Disordered" evidence="10">
    <location>
        <begin position="15"/>
        <end position="35"/>
    </location>
</feature>
<comment type="subcellular location">
    <subcellularLocation>
        <location evidence="9">Endoplasmic reticulum membrane</location>
        <topology evidence="9">Multi-pass membrane protein</topology>
    </subcellularLocation>
    <subcellularLocation>
        <location evidence="9">Golgi apparatus membrane</location>
        <topology evidence="9">Multi-pass membrane protein</topology>
    </subcellularLocation>
</comment>
<keyword evidence="11" id="KW-1185">Reference proteome</keyword>
<name>A0ABM1SPC2_LIMPO</name>
<dbReference type="GeneID" id="106462495"/>
<keyword evidence="3 9" id="KW-0812">Transmembrane</keyword>
<evidence type="ECO:0000256" key="9">
    <source>
        <dbReference type="RuleBase" id="RU368073"/>
    </source>
</evidence>
<evidence type="ECO:0000256" key="1">
    <source>
        <dbReference type="ARBA" id="ARBA00009727"/>
    </source>
</evidence>
<accession>A0ABM1SPC2</accession>
<feature type="transmembrane region" description="Helical" evidence="9">
    <location>
        <begin position="164"/>
        <end position="183"/>
    </location>
</feature>
<comment type="similarity">
    <text evidence="1 9">Belongs to the YIF1 family.</text>
</comment>
<dbReference type="Proteomes" id="UP000694941">
    <property type="component" value="Unplaced"/>
</dbReference>
<gene>
    <name evidence="12" type="primary">LOC106462495</name>
</gene>
<proteinExistence type="inferred from homology"/>
<evidence type="ECO:0000256" key="8">
    <source>
        <dbReference type="ARBA" id="ARBA00023136"/>
    </source>
</evidence>
<keyword evidence="4 9" id="KW-0256">Endoplasmic reticulum</keyword>
<feature type="transmembrane region" description="Helical" evidence="9">
    <location>
        <begin position="295"/>
        <end position="312"/>
    </location>
</feature>
<keyword evidence="6 9" id="KW-1133">Transmembrane helix</keyword>
<feature type="transmembrane region" description="Helical" evidence="9">
    <location>
        <begin position="229"/>
        <end position="249"/>
    </location>
</feature>
<evidence type="ECO:0000313" key="11">
    <source>
        <dbReference type="Proteomes" id="UP000694941"/>
    </source>
</evidence>
<dbReference type="PANTHER" id="PTHR14083">
    <property type="entry name" value="YIP1 INTERACTING FACTOR HOMOLOG YIF1 PROTEIN"/>
    <property type="match status" value="1"/>
</dbReference>
<keyword evidence="8 9" id="KW-0472">Membrane</keyword>
<evidence type="ECO:0000256" key="7">
    <source>
        <dbReference type="ARBA" id="ARBA00023034"/>
    </source>
</evidence>
<keyword evidence="7 9" id="KW-0333">Golgi apparatus</keyword>
<keyword evidence="2 9" id="KW-0813">Transport</keyword>
<evidence type="ECO:0000256" key="5">
    <source>
        <dbReference type="ARBA" id="ARBA00022927"/>
    </source>
</evidence>
<reference evidence="12" key="1">
    <citation type="submission" date="2025-08" db="UniProtKB">
        <authorList>
            <consortium name="RefSeq"/>
        </authorList>
    </citation>
    <scope>IDENTIFICATION</scope>
    <source>
        <tissue evidence="12">Muscle</tissue>
    </source>
</reference>
<evidence type="ECO:0000256" key="10">
    <source>
        <dbReference type="SAM" id="MobiDB-lite"/>
    </source>
</evidence>
<organism evidence="11 12">
    <name type="scientific">Limulus polyphemus</name>
    <name type="common">Atlantic horseshoe crab</name>
    <dbReference type="NCBI Taxonomy" id="6850"/>
    <lineage>
        <taxon>Eukaryota</taxon>
        <taxon>Metazoa</taxon>
        <taxon>Ecdysozoa</taxon>
        <taxon>Arthropoda</taxon>
        <taxon>Chelicerata</taxon>
        <taxon>Merostomata</taxon>
        <taxon>Xiphosura</taxon>
        <taxon>Limulidae</taxon>
        <taxon>Limulus</taxon>
    </lineage>
</organism>
<evidence type="ECO:0000256" key="2">
    <source>
        <dbReference type="ARBA" id="ARBA00022448"/>
    </source>
</evidence>
<evidence type="ECO:0000256" key="3">
    <source>
        <dbReference type="ARBA" id="ARBA00022692"/>
    </source>
</evidence>
<protein>
    <recommendedName>
        <fullName evidence="9">Protein YIF1</fullName>
    </recommendedName>
</protein>
<evidence type="ECO:0000313" key="12">
    <source>
        <dbReference type="RefSeq" id="XP_022245478.1"/>
    </source>
</evidence>
<sequence>MITSNNFTSAIKIRLQGGRRSRQQKQPLPPQYGYGQGPQFFDDTTNIYPNLQFQGQPPGPATGWNNQTFGQPSFPGQQILGDPMAAMAMQYGQTLAGQGKVIVNEKLEKFVSVSKLKYYFAVDTAYVAKKLGLIFFPFTHSDWSVHYNQEEPVAPRYDINAPDLYIPSMAFVTYILTAGYLLGTQNKFSPEQLGIHASSALAWLTIELAIILLALYVLNIGNSLKVLDLTAFCSYKYVCMIAAVLASLIFSSLGYFAVLCYCSLSLDFFLLRTLRVSLLSQSTSDHYGGGSRRSLYLLLVLCVVQPFIMYWLTRHLVLDVGVQSNVME</sequence>
<dbReference type="Pfam" id="PF03878">
    <property type="entry name" value="YIF1"/>
    <property type="match status" value="1"/>
</dbReference>
<dbReference type="PANTHER" id="PTHR14083:SF0">
    <property type="entry name" value="YIP1D-INTERACTING FACTOR 1, ISOFORM C"/>
    <property type="match status" value="1"/>
</dbReference>